<evidence type="ECO:0000313" key="1">
    <source>
        <dbReference type="EMBL" id="EJX02463.1"/>
    </source>
</evidence>
<comment type="caution">
    <text evidence="1">The sequence shown here is derived from an EMBL/GenBank/DDBJ whole genome shotgun (WGS) entry which is preliminary data.</text>
</comment>
<gene>
    <name evidence="1" type="ORF">EVA_09432</name>
</gene>
<accession>J9GK52</accession>
<proteinExistence type="predicted"/>
<dbReference type="AlphaFoldDB" id="J9GK52"/>
<name>J9GK52_9ZZZZ</name>
<dbReference type="EMBL" id="AMCI01002540">
    <property type="protein sequence ID" value="EJX02463.1"/>
    <property type="molecule type" value="Genomic_DNA"/>
</dbReference>
<protein>
    <submittedName>
        <fullName evidence="1">Uncharacterized protein</fullName>
    </submittedName>
</protein>
<reference evidence="1" key="1">
    <citation type="journal article" date="2012" name="PLoS ONE">
        <title>Gene sets for utilization of primary and secondary nutrition supplies in the distal gut of endangered iberian lynx.</title>
        <authorList>
            <person name="Alcaide M."/>
            <person name="Messina E."/>
            <person name="Richter M."/>
            <person name="Bargiela R."/>
            <person name="Peplies J."/>
            <person name="Huws S.A."/>
            <person name="Newbold C.J."/>
            <person name="Golyshin P.N."/>
            <person name="Simon M.A."/>
            <person name="Lopez G."/>
            <person name="Yakimov M.M."/>
            <person name="Ferrer M."/>
        </authorList>
    </citation>
    <scope>NUCLEOTIDE SEQUENCE</scope>
</reference>
<sequence>MLCTVGCDHVYRVLPVCHVLVIVHRSMCATNNSSYFSCRITYFMKCLNFATFGQSKVRFMFTLPSFVLE</sequence>
<organism evidence="1">
    <name type="scientific">gut metagenome</name>
    <dbReference type="NCBI Taxonomy" id="749906"/>
    <lineage>
        <taxon>unclassified sequences</taxon>
        <taxon>metagenomes</taxon>
        <taxon>organismal metagenomes</taxon>
    </lineage>
</organism>